<protein>
    <submittedName>
        <fullName evidence="2">Uncharacterized protein</fullName>
    </submittedName>
</protein>
<proteinExistence type="predicted"/>
<accession>A0A0B6Z018</accession>
<organism evidence="2">
    <name type="scientific">Arion vulgaris</name>
    <dbReference type="NCBI Taxonomy" id="1028688"/>
    <lineage>
        <taxon>Eukaryota</taxon>
        <taxon>Metazoa</taxon>
        <taxon>Spiralia</taxon>
        <taxon>Lophotrochozoa</taxon>
        <taxon>Mollusca</taxon>
        <taxon>Gastropoda</taxon>
        <taxon>Heterobranchia</taxon>
        <taxon>Euthyneura</taxon>
        <taxon>Panpulmonata</taxon>
        <taxon>Eupulmonata</taxon>
        <taxon>Stylommatophora</taxon>
        <taxon>Helicina</taxon>
        <taxon>Arionoidea</taxon>
        <taxon>Arionidae</taxon>
        <taxon>Arion</taxon>
    </lineage>
</organism>
<reference evidence="2" key="1">
    <citation type="submission" date="2014-12" db="EMBL/GenBank/DDBJ databases">
        <title>Insight into the proteome of Arion vulgaris.</title>
        <authorList>
            <person name="Aradska J."/>
            <person name="Bulat T."/>
            <person name="Smidak R."/>
            <person name="Sarate P."/>
            <person name="Gangsoo J."/>
            <person name="Sialana F."/>
            <person name="Bilban M."/>
            <person name="Lubec G."/>
        </authorList>
    </citation>
    <scope>NUCLEOTIDE SEQUENCE</scope>
    <source>
        <tissue evidence="2">Skin</tissue>
    </source>
</reference>
<dbReference type="AlphaFoldDB" id="A0A0B6Z018"/>
<dbReference type="EMBL" id="HACG01014421">
    <property type="protein sequence ID" value="CEK61286.1"/>
    <property type="molecule type" value="Transcribed_RNA"/>
</dbReference>
<feature type="compositionally biased region" description="Polar residues" evidence="1">
    <location>
        <begin position="87"/>
        <end position="102"/>
    </location>
</feature>
<evidence type="ECO:0000256" key="1">
    <source>
        <dbReference type="SAM" id="MobiDB-lite"/>
    </source>
</evidence>
<evidence type="ECO:0000313" key="2">
    <source>
        <dbReference type="EMBL" id="CEK61286.1"/>
    </source>
</evidence>
<feature type="non-terminal residue" evidence="2">
    <location>
        <position position="1"/>
    </location>
</feature>
<sequence length="134" mass="14937">DPEKDNHHEESHYHDLDDIAASVLQANKADEKSNEPFNYNIQDTPVVAVGSFPYNIPSNNSSIYATPRRTSNAFNFNEDATKENELTESGNFANNFNPSKELTSADLSNDSSDDDNLQEDLAQLRKAVVNNLMT</sequence>
<name>A0A0B6Z018_9EUPU</name>
<feature type="region of interest" description="Disordered" evidence="1">
    <location>
        <begin position="86"/>
        <end position="118"/>
    </location>
</feature>
<gene>
    <name evidence="2" type="primary">ORF41850</name>
</gene>